<accession>A0A3N0XFQ3</accession>
<evidence type="ECO:0000313" key="2">
    <source>
        <dbReference type="Proteomes" id="UP000281406"/>
    </source>
</evidence>
<sequence length="226" mass="25725">MMAGVEEPEELRCVDSAIASVIDDIDSALILKEEQRTAIKAFVGEALHEDAQYNRWKRTMLLGESSTGSESLPEFKCHMKRAGLDKLQDILKDKPMKYSLKRPGMALKPIPVISVVQPSETTGSADREANIPFGPGPFQNHSLSWDKNAIPRSSSQYSKFHFRDFWRQHSFLHKRSALLFTDEEKSIHSFQKPAEGPQTPMKSAHFKHSRNIIEMRTNKDITLHVH</sequence>
<dbReference type="AlphaFoldDB" id="A0A3N0XFQ3"/>
<name>A0A3N0XFQ3_ANAGA</name>
<keyword evidence="2" id="KW-1185">Reference proteome</keyword>
<reference evidence="1 2" key="1">
    <citation type="submission" date="2018-10" db="EMBL/GenBank/DDBJ databases">
        <title>Genome assembly for a Yunnan-Guizhou Plateau 3E fish, Anabarilius grahami (Regan), and its evolutionary and genetic applications.</title>
        <authorList>
            <person name="Jiang W."/>
        </authorList>
    </citation>
    <scope>NUCLEOTIDE SEQUENCE [LARGE SCALE GENOMIC DNA]</scope>
    <source>
        <strain evidence="1">AG-KIZ</strain>
        <tissue evidence="1">Muscle</tissue>
    </source>
</reference>
<gene>
    <name evidence="1" type="ORF">DPX16_12291</name>
</gene>
<comment type="caution">
    <text evidence="1">The sequence shown here is derived from an EMBL/GenBank/DDBJ whole genome shotgun (WGS) entry which is preliminary data.</text>
</comment>
<dbReference type="Proteomes" id="UP000281406">
    <property type="component" value="Unassembled WGS sequence"/>
</dbReference>
<proteinExistence type="predicted"/>
<organism evidence="1 2">
    <name type="scientific">Anabarilius grahami</name>
    <name type="common">Kanglang fish</name>
    <name type="synonym">Barilius grahami</name>
    <dbReference type="NCBI Taxonomy" id="495550"/>
    <lineage>
        <taxon>Eukaryota</taxon>
        <taxon>Metazoa</taxon>
        <taxon>Chordata</taxon>
        <taxon>Craniata</taxon>
        <taxon>Vertebrata</taxon>
        <taxon>Euteleostomi</taxon>
        <taxon>Actinopterygii</taxon>
        <taxon>Neopterygii</taxon>
        <taxon>Teleostei</taxon>
        <taxon>Ostariophysi</taxon>
        <taxon>Cypriniformes</taxon>
        <taxon>Xenocyprididae</taxon>
        <taxon>Xenocypridinae</taxon>
        <taxon>Xenocypridinae incertae sedis</taxon>
        <taxon>Anabarilius</taxon>
    </lineage>
</organism>
<protein>
    <submittedName>
        <fullName evidence="1">Uncharacterized protein</fullName>
    </submittedName>
</protein>
<evidence type="ECO:0000313" key="1">
    <source>
        <dbReference type="EMBL" id="ROI16173.1"/>
    </source>
</evidence>
<dbReference type="EMBL" id="RJVU01075544">
    <property type="protein sequence ID" value="ROI16173.1"/>
    <property type="molecule type" value="Genomic_DNA"/>
</dbReference>
<dbReference type="OrthoDB" id="8960083at2759"/>